<sequence length="126" mass="13973">MRRVRGGVVSGHGVEQHRGWWQNDQRQQQFSAFSIHFPELFRCQHVSSYSDDDDDELRRRRRLATTATEKLWIGNDVSSVASASSLVCFAVAILCLVPPPPPPPPPPPSASATAAASHLCFSRLLH</sequence>
<evidence type="ECO:0000313" key="2">
    <source>
        <dbReference type="WBParaSite" id="SMUV_0000126901-mRNA-1"/>
    </source>
</evidence>
<reference evidence="2" key="1">
    <citation type="submission" date="2017-02" db="UniProtKB">
        <authorList>
            <consortium name="WormBaseParasite"/>
        </authorList>
    </citation>
    <scope>IDENTIFICATION</scope>
</reference>
<protein>
    <submittedName>
        <fullName evidence="2">Uncharacterized protein</fullName>
    </submittedName>
</protein>
<keyword evidence="1" id="KW-1185">Reference proteome</keyword>
<accession>A0A0N5AAU3</accession>
<organism evidence="1 2">
    <name type="scientific">Syphacia muris</name>
    <dbReference type="NCBI Taxonomy" id="451379"/>
    <lineage>
        <taxon>Eukaryota</taxon>
        <taxon>Metazoa</taxon>
        <taxon>Ecdysozoa</taxon>
        <taxon>Nematoda</taxon>
        <taxon>Chromadorea</taxon>
        <taxon>Rhabditida</taxon>
        <taxon>Spirurina</taxon>
        <taxon>Oxyuridomorpha</taxon>
        <taxon>Oxyuroidea</taxon>
        <taxon>Oxyuridae</taxon>
        <taxon>Syphacia</taxon>
    </lineage>
</organism>
<name>A0A0N5AAU3_9BILA</name>
<dbReference type="WBParaSite" id="SMUV_0000126901-mRNA-1">
    <property type="protein sequence ID" value="SMUV_0000126901-mRNA-1"/>
    <property type="gene ID" value="SMUV_0000126901"/>
</dbReference>
<proteinExistence type="predicted"/>
<dbReference type="AlphaFoldDB" id="A0A0N5AAU3"/>
<dbReference type="Proteomes" id="UP000046393">
    <property type="component" value="Unplaced"/>
</dbReference>
<evidence type="ECO:0000313" key="1">
    <source>
        <dbReference type="Proteomes" id="UP000046393"/>
    </source>
</evidence>